<dbReference type="OrthoDB" id="24331at2759"/>
<dbReference type="GO" id="GO:0005886">
    <property type="term" value="C:plasma membrane"/>
    <property type="evidence" value="ECO:0000318"/>
    <property type="project" value="GO_Central"/>
</dbReference>
<dbReference type="PANTHER" id="PTHR31093:SF4">
    <property type="entry name" value="CELL SURFACE GLYCOPROTEIN-RELATED"/>
    <property type="match status" value="1"/>
</dbReference>
<feature type="chain" id="PRO_5005675226" description="IPT/TIG domain-containing protein" evidence="1">
    <location>
        <begin position="22"/>
        <end position="720"/>
    </location>
</feature>
<dbReference type="Proteomes" id="UP000001064">
    <property type="component" value="Unassembled WGS sequence"/>
</dbReference>
<dbReference type="GO" id="GO:0006907">
    <property type="term" value="P:pinocytosis"/>
    <property type="evidence" value="ECO:0000318"/>
    <property type="project" value="GO_Central"/>
</dbReference>
<dbReference type="InParanoid" id="F0ZZ42"/>
<evidence type="ECO:0000313" key="3">
    <source>
        <dbReference type="Proteomes" id="UP000001064"/>
    </source>
</evidence>
<dbReference type="SUPFAM" id="SSF52058">
    <property type="entry name" value="L domain-like"/>
    <property type="match status" value="1"/>
</dbReference>
<dbReference type="KEGG" id="dpp:DICPUDRAFT_83292"/>
<dbReference type="GeneID" id="10508632"/>
<dbReference type="AlphaFoldDB" id="F0ZZ42"/>
<dbReference type="RefSeq" id="XP_003292680.1">
    <property type="nucleotide sequence ID" value="XM_003292632.1"/>
</dbReference>
<sequence length="720" mass="80783">MNKLKIILFVLLGLVINFSKAVLIESELIQADLIINALQLDGEDPCFLFACETDLNSFQHVVEIEITDLIISSNDLKNIDFSVFTWLRKLVLGAQCAIPQNILSQISNLANLQTIDLYDTVYSENVNLPVSLTTIIFNDFQGIFYTRWVSTEVITLYVIETTQFSVEGSFSRNEELTQLQFPVTSSGFISLKDSFPYVIDVTIIMKDMEYSGTGFIPASYLGSFNSLPQLKYLTFKNNDLQKLIYFPDLSKLTTLSSVVVIGEIFALSTNQIIDLSNNYPNLKISILNTDEFLKTCNNCIKLPKDSEFMLETVNVKIDSLDLSNVSIIDFSEIEPEQTVSFKNFDFSKLSELTLTYSKVSGDLPEDLCLIDFTKVEIQHNFFATKIPSCYLCTKSNIVRGSILPNSFTNFESSCPNFSIDPVPQYFLADTSGLDITITGNNLGFDEEDIALDNIQLFKYVIPHKKIVFSIRPGVGSINQTSTISFYNGPKTIEFLYNYIKPTIEGYFTDLDNGAINFVGSGFDYENKKTFVFVNDFEELYVSAFHSEINYFSFDPNELKETTLTVGESFNIQVDVGGQRSNIATFVYSDENIEIHNSTIKIVNTGSTVTIVGVFKTEQISDVKLVVGNILCTVSKVSPDSLTFNFPKSVDTVGIYRLDLYIQGLYAYTNAEITQENVEPTKKPSTPRPNNSDSDSDNISSAFKLGFSIYSVLFVLLVSLF</sequence>
<dbReference type="InterPro" id="IPR053133">
    <property type="entry name" value="Sexual_fusion_gp"/>
</dbReference>
<keyword evidence="1" id="KW-0732">Signal</keyword>
<keyword evidence="3" id="KW-1185">Reference proteome</keyword>
<dbReference type="InterPro" id="IPR032675">
    <property type="entry name" value="LRR_dom_sf"/>
</dbReference>
<evidence type="ECO:0000313" key="2">
    <source>
        <dbReference type="EMBL" id="EGC30790.1"/>
    </source>
</evidence>
<evidence type="ECO:0000256" key="1">
    <source>
        <dbReference type="SAM" id="SignalP"/>
    </source>
</evidence>
<dbReference type="Gene3D" id="3.80.10.10">
    <property type="entry name" value="Ribonuclease Inhibitor"/>
    <property type="match status" value="1"/>
</dbReference>
<dbReference type="EMBL" id="GL871300">
    <property type="protein sequence ID" value="EGC30790.1"/>
    <property type="molecule type" value="Genomic_DNA"/>
</dbReference>
<evidence type="ECO:0008006" key="4">
    <source>
        <dbReference type="Google" id="ProtNLM"/>
    </source>
</evidence>
<dbReference type="VEuPathDB" id="AmoebaDB:DICPUDRAFT_83292"/>
<dbReference type="OMA" id="CAIPQNI"/>
<gene>
    <name evidence="2" type="ORF">DICPUDRAFT_83292</name>
</gene>
<proteinExistence type="predicted"/>
<organism evidence="2 3">
    <name type="scientific">Dictyostelium purpureum</name>
    <name type="common">Slime mold</name>
    <dbReference type="NCBI Taxonomy" id="5786"/>
    <lineage>
        <taxon>Eukaryota</taxon>
        <taxon>Amoebozoa</taxon>
        <taxon>Evosea</taxon>
        <taxon>Eumycetozoa</taxon>
        <taxon>Dictyostelia</taxon>
        <taxon>Dictyosteliales</taxon>
        <taxon>Dictyosteliaceae</taxon>
        <taxon>Dictyostelium</taxon>
    </lineage>
</organism>
<protein>
    <recommendedName>
        <fullName evidence="4">IPT/TIG domain-containing protein</fullName>
    </recommendedName>
</protein>
<reference evidence="3" key="1">
    <citation type="journal article" date="2011" name="Genome Biol.">
        <title>Comparative genomics of the social amoebae Dictyostelium discoideum and Dictyostelium purpureum.</title>
        <authorList>
            <consortium name="US DOE Joint Genome Institute (JGI-PGF)"/>
            <person name="Sucgang R."/>
            <person name="Kuo A."/>
            <person name="Tian X."/>
            <person name="Salerno W."/>
            <person name="Parikh A."/>
            <person name="Feasley C.L."/>
            <person name="Dalin E."/>
            <person name="Tu H."/>
            <person name="Huang E."/>
            <person name="Barry K."/>
            <person name="Lindquist E."/>
            <person name="Shapiro H."/>
            <person name="Bruce D."/>
            <person name="Schmutz J."/>
            <person name="Salamov A."/>
            <person name="Fey P."/>
            <person name="Gaudet P."/>
            <person name="Anjard C."/>
            <person name="Babu M.M."/>
            <person name="Basu S."/>
            <person name="Bushmanova Y."/>
            <person name="van der Wel H."/>
            <person name="Katoh-Kurasawa M."/>
            <person name="Dinh C."/>
            <person name="Coutinho P.M."/>
            <person name="Saito T."/>
            <person name="Elias M."/>
            <person name="Schaap P."/>
            <person name="Kay R.R."/>
            <person name="Henrissat B."/>
            <person name="Eichinger L."/>
            <person name="Rivero F."/>
            <person name="Putnam N.H."/>
            <person name="West C.M."/>
            <person name="Loomis W.F."/>
            <person name="Chisholm R.L."/>
            <person name="Shaulsky G."/>
            <person name="Strassmann J.E."/>
            <person name="Queller D.C."/>
            <person name="Kuspa A."/>
            <person name="Grigoriev I.V."/>
        </authorList>
    </citation>
    <scope>NUCLEOTIDE SEQUENCE [LARGE SCALE GENOMIC DNA]</scope>
    <source>
        <strain evidence="3">QSDP1</strain>
    </source>
</reference>
<dbReference type="GO" id="GO:0045335">
    <property type="term" value="C:phagocytic vesicle"/>
    <property type="evidence" value="ECO:0000318"/>
    <property type="project" value="GO_Central"/>
</dbReference>
<feature type="signal peptide" evidence="1">
    <location>
        <begin position="1"/>
        <end position="21"/>
    </location>
</feature>
<dbReference type="PANTHER" id="PTHR31093">
    <property type="entry name" value="CELL SURFACE GLYCOPROTEIN GP138-RELATED-RELATED"/>
    <property type="match status" value="1"/>
</dbReference>
<accession>F0ZZ42</accession>
<name>F0ZZ42_DICPU</name>